<evidence type="ECO:0000256" key="7">
    <source>
        <dbReference type="ARBA" id="ARBA00023157"/>
    </source>
</evidence>
<dbReference type="InterPro" id="IPR045149">
    <property type="entry name" value="OS-9-like"/>
</dbReference>
<feature type="region of interest" description="Disordered" evidence="8">
    <location>
        <begin position="706"/>
        <end position="779"/>
    </location>
</feature>
<dbReference type="OrthoDB" id="448954at2759"/>
<evidence type="ECO:0000256" key="9">
    <source>
        <dbReference type="SAM" id="SignalP"/>
    </source>
</evidence>
<keyword evidence="7" id="KW-1015">Disulfide bond</keyword>
<dbReference type="PANTHER" id="PTHR15414">
    <property type="entry name" value="OS-9-RELATED"/>
    <property type="match status" value="1"/>
</dbReference>
<feature type="compositionally biased region" description="Low complexity" evidence="8">
    <location>
        <begin position="76"/>
        <end position="98"/>
    </location>
</feature>
<keyword evidence="4 9" id="KW-0732">Signal</keyword>
<dbReference type="EMBL" id="OOIN01000034">
    <property type="protein sequence ID" value="SPO30730.1"/>
    <property type="molecule type" value="Genomic_DNA"/>
</dbReference>
<evidence type="ECO:0000256" key="4">
    <source>
        <dbReference type="ARBA" id="ARBA00022729"/>
    </source>
</evidence>
<feature type="compositionally biased region" description="Basic and acidic residues" evidence="8">
    <location>
        <begin position="591"/>
        <end position="618"/>
    </location>
</feature>
<dbReference type="PROSITE" id="PS51914">
    <property type="entry name" value="MRH"/>
    <property type="match status" value="1"/>
</dbReference>
<feature type="compositionally biased region" description="Low complexity" evidence="8">
    <location>
        <begin position="581"/>
        <end position="590"/>
    </location>
</feature>
<feature type="region of interest" description="Disordered" evidence="8">
    <location>
        <begin position="567"/>
        <end position="680"/>
    </location>
</feature>
<dbReference type="Proteomes" id="UP000324022">
    <property type="component" value="Unassembled WGS sequence"/>
</dbReference>
<dbReference type="GO" id="GO:0030970">
    <property type="term" value="P:retrograde protein transport, ER to cytosol"/>
    <property type="evidence" value="ECO:0007669"/>
    <property type="project" value="TreeGrafter"/>
</dbReference>
<feature type="compositionally biased region" description="Polar residues" evidence="8">
    <location>
        <begin position="269"/>
        <end position="281"/>
    </location>
</feature>
<feature type="region of interest" description="Disordered" evidence="8">
    <location>
        <begin position="257"/>
        <end position="281"/>
    </location>
</feature>
<feature type="region of interest" description="Disordered" evidence="8">
    <location>
        <begin position="72"/>
        <end position="110"/>
    </location>
</feature>
<dbReference type="SUPFAM" id="SSF50911">
    <property type="entry name" value="Mannose 6-phosphate receptor domain"/>
    <property type="match status" value="1"/>
</dbReference>
<evidence type="ECO:0000256" key="5">
    <source>
        <dbReference type="ARBA" id="ARBA00022734"/>
    </source>
</evidence>
<keyword evidence="6" id="KW-0256">Endoplasmic reticulum</keyword>
<dbReference type="InterPro" id="IPR044865">
    <property type="entry name" value="MRH_dom"/>
</dbReference>
<dbReference type="GO" id="GO:0030968">
    <property type="term" value="P:endoplasmic reticulum unfolded protein response"/>
    <property type="evidence" value="ECO:0007669"/>
    <property type="project" value="InterPro"/>
</dbReference>
<feature type="compositionally biased region" description="Basic and acidic residues" evidence="8">
    <location>
        <begin position="631"/>
        <end position="658"/>
    </location>
</feature>
<reference evidence="11 12" key="1">
    <citation type="submission" date="2018-03" db="EMBL/GenBank/DDBJ databases">
        <authorList>
            <person name="Guldener U."/>
        </authorList>
    </citation>
    <scope>NUCLEOTIDE SEQUENCE [LARGE SCALE GENOMIC DNA]</scope>
    <source>
        <strain evidence="11 12">NBRC100155</strain>
    </source>
</reference>
<dbReference type="GO" id="GO:0005789">
    <property type="term" value="C:endoplasmic reticulum membrane"/>
    <property type="evidence" value="ECO:0007669"/>
    <property type="project" value="UniProtKB-SubCell"/>
</dbReference>
<evidence type="ECO:0000313" key="12">
    <source>
        <dbReference type="Proteomes" id="UP000324022"/>
    </source>
</evidence>
<dbReference type="Pfam" id="PF07915">
    <property type="entry name" value="PRKCSH"/>
    <property type="match status" value="1"/>
</dbReference>
<feature type="compositionally biased region" description="Basic and acidic residues" evidence="8">
    <location>
        <begin position="481"/>
        <end position="492"/>
    </location>
</feature>
<feature type="domain" description="MRH" evidence="10">
    <location>
        <begin position="175"/>
        <end position="417"/>
    </location>
</feature>
<evidence type="ECO:0000256" key="6">
    <source>
        <dbReference type="ARBA" id="ARBA00022824"/>
    </source>
</evidence>
<dbReference type="InterPro" id="IPR012913">
    <property type="entry name" value="OS9-like_dom"/>
</dbReference>
<feature type="region of interest" description="Disordered" evidence="8">
    <location>
        <begin position="462"/>
        <end position="515"/>
    </location>
</feature>
<feature type="chain" id="PRO_5022829258" description="Protein OS-9 homolog" evidence="9">
    <location>
        <begin position="28"/>
        <end position="779"/>
    </location>
</feature>
<organism evidence="11 12">
    <name type="scientific">Ustilago trichophora</name>
    <dbReference type="NCBI Taxonomy" id="86804"/>
    <lineage>
        <taxon>Eukaryota</taxon>
        <taxon>Fungi</taxon>
        <taxon>Dikarya</taxon>
        <taxon>Basidiomycota</taxon>
        <taxon>Ustilaginomycotina</taxon>
        <taxon>Ustilaginomycetes</taxon>
        <taxon>Ustilaginales</taxon>
        <taxon>Ustilaginaceae</taxon>
        <taxon>Ustilago</taxon>
    </lineage>
</organism>
<keyword evidence="5" id="KW-0430">Lectin</keyword>
<evidence type="ECO:0000256" key="1">
    <source>
        <dbReference type="ARBA" id="ARBA00004367"/>
    </source>
</evidence>
<evidence type="ECO:0000256" key="2">
    <source>
        <dbReference type="ARBA" id="ARBA00009918"/>
    </source>
</evidence>
<evidence type="ECO:0000256" key="8">
    <source>
        <dbReference type="SAM" id="MobiDB-lite"/>
    </source>
</evidence>
<dbReference type="AlphaFoldDB" id="A0A5C3EKX1"/>
<feature type="compositionally biased region" description="Basic and acidic residues" evidence="8">
    <location>
        <begin position="733"/>
        <end position="769"/>
    </location>
</feature>
<feature type="signal peptide" evidence="9">
    <location>
        <begin position="1"/>
        <end position="27"/>
    </location>
</feature>
<dbReference type="GO" id="GO:0030246">
    <property type="term" value="F:carbohydrate binding"/>
    <property type="evidence" value="ECO:0007669"/>
    <property type="project" value="UniProtKB-KW"/>
</dbReference>
<protein>
    <recommendedName>
        <fullName evidence="3">Protein OS-9 homolog</fullName>
    </recommendedName>
</protein>
<proteinExistence type="inferred from homology"/>
<evidence type="ECO:0000313" key="11">
    <source>
        <dbReference type="EMBL" id="SPO30730.1"/>
    </source>
</evidence>
<keyword evidence="12" id="KW-1185">Reference proteome</keyword>
<evidence type="ECO:0000259" key="10">
    <source>
        <dbReference type="PROSITE" id="PS51914"/>
    </source>
</evidence>
<evidence type="ECO:0000256" key="3">
    <source>
        <dbReference type="ARBA" id="ARBA00018727"/>
    </source>
</evidence>
<dbReference type="GO" id="GO:0005788">
    <property type="term" value="C:endoplasmic reticulum lumen"/>
    <property type="evidence" value="ECO:0007669"/>
    <property type="project" value="TreeGrafter"/>
</dbReference>
<accession>A0A5C3EKX1</accession>
<gene>
    <name evidence="11" type="ORF">UTRI_05347</name>
</gene>
<dbReference type="Gene3D" id="2.70.130.10">
    <property type="entry name" value="Mannose-6-phosphate receptor binding domain"/>
    <property type="match status" value="1"/>
</dbReference>
<dbReference type="PANTHER" id="PTHR15414:SF0">
    <property type="entry name" value="ENDOPLASMIC RETICULUM LECTIN 1"/>
    <property type="match status" value="1"/>
</dbReference>
<name>A0A5C3EKX1_9BASI</name>
<feature type="compositionally biased region" description="Basic and acidic residues" evidence="8">
    <location>
        <begin position="667"/>
        <end position="679"/>
    </location>
</feature>
<comment type="similarity">
    <text evidence="2">Belongs to the OS-9 family.</text>
</comment>
<comment type="subcellular location">
    <subcellularLocation>
        <location evidence="1">Endoplasmic reticulum membrane</location>
        <topology evidence="1">Peripheral membrane protein</topology>
        <orientation evidence="1">Lumenal side</orientation>
    </subcellularLocation>
</comment>
<dbReference type="InterPro" id="IPR009011">
    <property type="entry name" value="Man6P_isomerase_rcpt-bd_dom_sf"/>
</dbReference>
<sequence>MSLSPVSSKSIVFLLGLLYLQAFTVDATISTSAGFPQDVFAKPAFQVNYGRLDKTSSTLPIKRGDAIKILEQQEASSSSTSSQPPSPSDLTHTSSSSLAVPAQSEHQADGTQDVTFRTLFWSLQRSSPTNFQLCSIPDFTFAPADKLTPRPSNDSARSRRDLIRNAQKLLDPLKKVCLYHTSDWFTYSFCHGREIRQFRRLTAQDAVKKAFKAAGGGDAGHKAAVEAAEKVHAQPHPMADPEFPAFILGRWTPQSEEIVGDDRSHQRRQQQPLTDETESSTGVAVSANLDMPSLVNSAGLDLVEEVQFGDWDEEELFAAEAKALAHFQDPSIVDGEANRDVAATTAAPAGHESQRHRYLTQRWTNGTMCDMNHQPRTVEVQYRCSNRKPHEDRIVMIKETTICNYVLVIETPRLCADAAFGSEKEEAPLPIQCHRVVDDGYVGPTVGDPDKVMQPALSEIEGGAQMDGGERASEQSQADSSKARKDSQDDNKATSNQDVEEDATTTSHTYGDLSRYGSVHDDYYDEALGGPGALYQQYHHDHEHDHDQNRERGGAEVDEADIVIEIGLDENGRPFINKVTDPPSDSSPASDGEKTRRKESGKKRNDDDVDKEEPKSLEIELDTDDVLSVLRGDEGGSLEKKVAEKISKLLNKQMEREASQTTGTGAKSDEKKVKKEQKQENLMGLDVNELWRRLVANVDREIGLRGNKQQADGKGGKFAKKVPSGKQGAPALRMEKVGDSLSERAKRFYDAKKKEEGKGSEQQKKEKVEAPPIAQHLDL</sequence>